<sequence>MQPYGNRAETQLGSPVNCELESFGRGAWVNEAYSGSPVPPRRPISTIYSPQPVFNSSPGSMSQLSLPNPYLAEKERELPADEKKSGGCSFFLRAVKGLWGTALRKDTKENPELNVKANLKELFIYIFFLLDLCLLTYGMTSSATYYYTTAMTDLFINSPGSGAVSFSSIGSMNDAWTYMEGPLLDSLYWTKWYNNEPLENGNKSFIYYENLLLGVPRIRQLKVKNNSCNVASDFQQEISDCFDVYSVKKEEDKVFGLINGTAWQYHTEKQLDGSNHWGLLTTYSGAGYYQDLAKTRDESAAILEKLQENLWLDRGTRVLFIDFTTYNANINLFCVVSYQCTRRFMAIANEEGHQFLKGQKLSSLSCSSPFAHKPKFVHKL</sequence>
<dbReference type="GO" id="GO:0015269">
    <property type="term" value="F:calcium-activated potassium channel activity"/>
    <property type="evidence" value="ECO:0007669"/>
    <property type="project" value="TreeGrafter"/>
</dbReference>
<comment type="similarity">
    <text evidence="2">Belongs to the polycystin family.</text>
</comment>
<evidence type="ECO:0000256" key="7">
    <source>
        <dbReference type="SAM" id="Phobius"/>
    </source>
</evidence>
<keyword evidence="3 7" id="KW-0812">Transmembrane</keyword>
<dbReference type="AlphaFoldDB" id="A0A553RBM9"/>
<gene>
    <name evidence="9" type="ORF">DNTS_032886</name>
</gene>
<dbReference type="EMBL" id="SRMA01025062">
    <property type="protein sequence ID" value="TRY99576.1"/>
    <property type="molecule type" value="Genomic_DNA"/>
</dbReference>
<evidence type="ECO:0000256" key="2">
    <source>
        <dbReference type="ARBA" id="ARBA00007200"/>
    </source>
</evidence>
<evidence type="ECO:0000259" key="8">
    <source>
        <dbReference type="Pfam" id="PF20519"/>
    </source>
</evidence>
<evidence type="ECO:0000313" key="10">
    <source>
        <dbReference type="Proteomes" id="UP000316079"/>
    </source>
</evidence>
<evidence type="ECO:0000256" key="1">
    <source>
        <dbReference type="ARBA" id="ARBA00004141"/>
    </source>
</evidence>
<dbReference type="Proteomes" id="UP000316079">
    <property type="component" value="Unassembled WGS sequence"/>
</dbReference>
<dbReference type="InterPro" id="IPR051223">
    <property type="entry name" value="Polycystin"/>
</dbReference>
<accession>A0A553RBM9</accession>
<evidence type="ECO:0000256" key="5">
    <source>
        <dbReference type="ARBA" id="ARBA00023136"/>
    </source>
</evidence>
<comment type="subcellular location">
    <subcellularLocation>
        <location evidence="1">Membrane</location>
        <topology evidence="1">Multi-pass membrane protein</topology>
    </subcellularLocation>
</comment>
<dbReference type="STRING" id="623744.A0A553RBM9"/>
<protein>
    <recommendedName>
        <fullName evidence="8">Polycystin domain-containing protein</fullName>
    </recommendedName>
</protein>
<name>A0A553RBM9_9TELE</name>
<feature type="transmembrane region" description="Helical" evidence="7">
    <location>
        <begin position="122"/>
        <end position="147"/>
    </location>
</feature>
<dbReference type="Pfam" id="PF20519">
    <property type="entry name" value="Polycystin_dom"/>
    <property type="match status" value="1"/>
</dbReference>
<evidence type="ECO:0000256" key="4">
    <source>
        <dbReference type="ARBA" id="ARBA00022989"/>
    </source>
</evidence>
<reference evidence="9 10" key="1">
    <citation type="journal article" date="2019" name="Sci. Data">
        <title>Hybrid genome assembly and annotation of Danionella translucida.</title>
        <authorList>
            <person name="Kadobianskyi M."/>
            <person name="Schulze L."/>
            <person name="Schuelke M."/>
            <person name="Judkewitz B."/>
        </authorList>
    </citation>
    <scope>NUCLEOTIDE SEQUENCE [LARGE SCALE GENOMIC DNA]</scope>
    <source>
        <strain evidence="9 10">Bolton</strain>
    </source>
</reference>
<dbReference type="InterPro" id="IPR046791">
    <property type="entry name" value="Polycystin_dom"/>
</dbReference>
<dbReference type="GO" id="GO:0005262">
    <property type="term" value="F:calcium channel activity"/>
    <property type="evidence" value="ECO:0007669"/>
    <property type="project" value="TreeGrafter"/>
</dbReference>
<evidence type="ECO:0000256" key="6">
    <source>
        <dbReference type="PIRSR" id="PIRSR603915-2"/>
    </source>
</evidence>
<dbReference type="OrthoDB" id="444119at2759"/>
<comment type="caution">
    <text evidence="9">The sequence shown here is derived from an EMBL/GenBank/DDBJ whole genome shotgun (WGS) entry which is preliminary data.</text>
</comment>
<dbReference type="GO" id="GO:0005509">
    <property type="term" value="F:calcium ion binding"/>
    <property type="evidence" value="ECO:0007669"/>
    <property type="project" value="InterPro"/>
</dbReference>
<dbReference type="GO" id="GO:0016020">
    <property type="term" value="C:membrane"/>
    <property type="evidence" value="ECO:0007669"/>
    <property type="project" value="UniProtKB-SubCell"/>
</dbReference>
<dbReference type="PANTHER" id="PTHR10877:SF196">
    <property type="entry name" value="POLYCYSTIN-2-LIKE PROTEIN 1"/>
    <property type="match status" value="1"/>
</dbReference>
<dbReference type="PANTHER" id="PTHR10877">
    <property type="entry name" value="POLYCYSTIN FAMILY MEMBER"/>
    <property type="match status" value="1"/>
</dbReference>
<proteinExistence type="inferred from homology"/>
<feature type="disulfide bond" evidence="6">
    <location>
        <begin position="228"/>
        <end position="241"/>
    </location>
</feature>
<keyword evidence="5 7" id="KW-0472">Membrane</keyword>
<dbReference type="GO" id="GO:0051371">
    <property type="term" value="F:muscle alpha-actinin binding"/>
    <property type="evidence" value="ECO:0007669"/>
    <property type="project" value="TreeGrafter"/>
</dbReference>
<evidence type="ECO:0000256" key="3">
    <source>
        <dbReference type="ARBA" id="ARBA00022692"/>
    </source>
</evidence>
<evidence type="ECO:0000313" key="9">
    <source>
        <dbReference type="EMBL" id="TRY99576.1"/>
    </source>
</evidence>
<feature type="domain" description="Polycystin" evidence="8">
    <location>
        <begin position="166"/>
        <end position="337"/>
    </location>
</feature>
<dbReference type="GO" id="GO:0005272">
    <property type="term" value="F:sodium channel activity"/>
    <property type="evidence" value="ECO:0007669"/>
    <property type="project" value="TreeGrafter"/>
</dbReference>
<dbReference type="PRINTS" id="PR01433">
    <property type="entry name" value="POLYCYSTIN2"/>
</dbReference>
<dbReference type="GO" id="GO:0050982">
    <property type="term" value="P:detection of mechanical stimulus"/>
    <property type="evidence" value="ECO:0007669"/>
    <property type="project" value="TreeGrafter"/>
</dbReference>
<keyword evidence="4 7" id="KW-1133">Transmembrane helix</keyword>
<dbReference type="InterPro" id="IPR003915">
    <property type="entry name" value="PKD_2"/>
</dbReference>
<keyword evidence="10" id="KW-1185">Reference proteome</keyword>
<organism evidence="9 10">
    <name type="scientific">Danionella cerebrum</name>
    <dbReference type="NCBI Taxonomy" id="2873325"/>
    <lineage>
        <taxon>Eukaryota</taxon>
        <taxon>Metazoa</taxon>
        <taxon>Chordata</taxon>
        <taxon>Craniata</taxon>
        <taxon>Vertebrata</taxon>
        <taxon>Euteleostomi</taxon>
        <taxon>Actinopterygii</taxon>
        <taxon>Neopterygii</taxon>
        <taxon>Teleostei</taxon>
        <taxon>Ostariophysi</taxon>
        <taxon>Cypriniformes</taxon>
        <taxon>Danionidae</taxon>
        <taxon>Danioninae</taxon>
        <taxon>Danionella</taxon>
    </lineage>
</organism>